<dbReference type="InterPro" id="IPR008727">
    <property type="entry name" value="PAAR_motif"/>
</dbReference>
<reference evidence="2 3" key="1">
    <citation type="submission" date="2020-10" db="EMBL/GenBank/DDBJ databases">
        <title>Genome analysis of Massilia species.</title>
        <authorList>
            <person name="Jung D.-H."/>
        </authorList>
    </citation>
    <scope>NUCLEOTIDE SEQUENCE [LARGE SCALE GENOMIC DNA]</scope>
    <source>
        <strain evidence="3">sipir</strain>
    </source>
</reference>
<keyword evidence="3" id="KW-1185">Reference proteome</keyword>
<dbReference type="Pfam" id="PF05488">
    <property type="entry name" value="PAAR_motif"/>
    <property type="match status" value="1"/>
</dbReference>
<evidence type="ECO:0000313" key="3">
    <source>
        <dbReference type="Proteomes" id="UP000831532"/>
    </source>
</evidence>
<dbReference type="RefSeq" id="WP_279401123.1">
    <property type="nucleotide sequence ID" value="NZ_CP063361.1"/>
</dbReference>
<gene>
    <name evidence="2" type="ORF">INH39_28950</name>
</gene>
<dbReference type="EMBL" id="CP063361">
    <property type="protein sequence ID" value="UOD29389.1"/>
    <property type="molecule type" value="Genomic_DNA"/>
</dbReference>
<dbReference type="SUPFAM" id="SSF55486">
    <property type="entry name" value="Metalloproteases ('zincins'), catalytic domain"/>
    <property type="match status" value="1"/>
</dbReference>
<dbReference type="Gene3D" id="2.60.200.60">
    <property type="match status" value="1"/>
</dbReference>
<feature type="region of interest" description="Disordered" evidence="1">
    <location>
        <begin position="1"/>
        <end position="28"/>
    </location>
</feature>
<accession>A0ABY4A3P3</accession>
<name>A0ABY4A3P3_9BURK</name>
<sequence length="404" mass="42243">MPQAARLADPIGHTKPGDGPKSGGGGDVTGKIIGPCSGNVFTNGIKAARASVDETVCSKHDSAPPPIASGSPTVFINGLPAARVSDKICCGAFITDGSPNVFIGGGAVQTDPIKPESLGAIEMGQALLARATAATLAFAGSADAVSDLLNHNHIGCADALGAPSNLAKGEASYITGAKQAVLGNFDRMRKDVTIGEPSIQLLTFEGTTDEREVLVYPIKIGTNTVELVVQKDPATYAPGQGISSIEAIADGLSVLGPGQLELINEVVLSPVPNPDDGYFKIKYKNPNFQAAAAAGHGTITYYPQPIGNISDQEIVDSMVIHESGHLLHGKLWENPAAKKAWKKAIAKDGRRPSKYAASHATEDFSESLVMYGISKGTPQEARARQLFPARYKILDDIFVPPKKK</sequence>
<dbReference type="Proteomes" id="UP000831532">
    <property type="component" value="Chromosome"/>
</dbReference>
<evidence type="ECO:0000313" key="2">
    <source>
        <dbReference type="EMBL" id="UOD29389.1"/>
    </source>
</evidence>
<dbReference type="CDD" id="cd14742">
    <property type="entry name" value="PAAR_RHS"/>
    <property type="match status" value="1"/>
</dbReference>
<evidence type="ECO:0000256" key="1">
    <source>
        <dbReference type="SAM" id="MobiDB-lite"/>
    </source>
</evidence>
<protein>
    <submittedName>
        <fullName evidence="2">PAAR domain-containing protein</fullName>
    </submittedName>
</protein>
<proteinExistence type="predicted"/>
<organism evidence="2 3">
    <name type="scientific">Massilia violaceinigra</name>
    <dbReference type="NCBI Taxonomy" id="2045208"/>
    <lineage>
        <taxon>Bacteria</taxon>
        <taxon>Pseudomonadati</taxon>
        <taxon>Pseudomonadota</taxon>
        <taxon>Betaproteobacteria</taxon>
        <taxon>Burkholderiales</taxon>
        <taxon>Oxalobacteraceae</taxon>
        <taxon>Telluria group</taxon>
        <taxon>Massilia</taxon>
    </lineage>
</organism>